<dbReference type="PANTHER" id="PTHR10744:SF1">
    <property type="entry name" value="SMALL RIBOSOMAL SUBUNIT PROTEIN US17M"/>
    <property type="match status" value="1"/>
</dbReference>
<dbReference type="CDD" id="cd00364">
    <property type="entry name" value="Ribosomal_uS17"/>
    <property type="match status" value="1"/>
</dbReference>
<organism evidence="8 10">
    <name type="scientific">Candidatus Electrothrix marina</name>
    <dbReference type="NCBI Taxonomy" id="1859130"/>
    <lineage>
        <taxon>Bacteria</taxon>
        <taxon>Pseudomonadati</taxon>
        <taxon>Thermodesulfobacteriota</taxon>
        <taxon>Desulfobulbia</taxon>
        <taxon>Desulfobulbales</taxon>
        <taxon>Desulfobulbaceae</taxon>
        <taxon>Candidatus Electrothrix</taxon>
    </lineage>
</organism>
<dbReference type="PANTHER" id="PTHR10744">
    <property type="entry name" value="40S RIBOSOMAL PROTEIN S11 FAMILY MEMBER"/>
    <property type="match status" value="1"/>
</dbReference>
<comment type="similarity">
    <text evidence="1 6 7">Belongs to the universal ribosomal protein uS17 family.</text>
</comment>
<dbReference type="InterPro" id="IPR012340">
    <property type="entry name" value="NA-bd_OB-fold"/>
</dbReference>
<keyword evidence="11" id="KW-1185">Reference proteome</keyword>
<keyword evidence="5 6" id="KW-0687">Ribonucleoprotein</keyword>
<dbReference type="Proteomes" id="UP000288892">
    <property type="component" value="Unassembled WGS sequence"/>
</dbReference>
<gene>
    <name evidence="6" type="primary">rpsQ</name>
    <name evidence="8" type="ORF">VT99_10078</name>
    <name evidence="9" type="ORF">VU01_11048</name>
</gene>
<dbReference type="GO" id="GO:0006412">
    <property type="term" value="P:translation"/>
    <property type="evidence" value="ECO:0007669"/>
    <property type="project" value="UniProtKB-UniRule"/>
</dbReference>
<dbReference type="PROSITE" id="PS00056">
    <property type="entry name" value="RIBOSOMAL_S17"/>
    <property type="match status" value="1"/>
</dbReference>
<dbReference type="GO" id="GO:0019843">
    <property type="term" value="F:rRNA binding"/>
    <property type="evidence" value="ECO:0007669"/>
    <property type="project" value="UniProtKB-UniRule"/>
</dbReference>
<dbReference type="EMBL" id="MTKS01000104">
    <property type="protein sequence ID" value="RWX51642.1"/>
    <property type="molecule type" value="Genomic_DNA"/>
</dbReference>
<dbReference type="GO" id="GO:0022627">
    <property type="term" value="C:cytosolic small ribosomal subunit"/>
    <property type="evidence" value="ECO:0007669"/>
    <property type="project" value="UniProtKB-UniRule"/>
</dbReference>
<evidence type="ECO:0000256" key="3">
    <source>
        <dbReference type="ARBA" id="ARBA00022884"/>
    </source>
</evidence>
<dbReference type="GO" id="GO:0003735">
    <property type="term" value="F:structural constituent of ribosome"/>
    <property type="evidence" value="ECO:0007669"/>
    <property type="project" value="UniProtKB-UniRule"/>
</dbReference>
<dbReference type="HAMAP" id="MF_01345_B">
    <property type="entry name" value="Ribosomal_uS17_B"/>
    <property type="match status" value="1"/>
</dbReference>
<keyword evidence="3 6" id="KW-0694">RNA-binding</keyword>
<dbReference type="InterPro" id="IPR019984">
    <property type="entry name" value="Ribosomal_uS17_bact/chlr"/>
</dbReference>
<dbReference type="InterPro" id="IPR000266">
    <property type="entry name" value="Ribosomal_uS17"/>
</dbReference>
<reference evidence="10 11" key="1">
    <citation type="submission" date="2017-01" db="EMBL/GenBank/DDBJ databases">
        <title>The cable genome- insights into the physiology and evolution of filamentous bacteria capable of sulfide oxidation via long distance electron transfer.</title>
        <authorList>
            <person name="Schreiber L."/>
            <person name="Bjerg J.T."/>
            <person name="Boggild A."/>
            <person name="Van De Vossenberg J."/>
            <person name="Meysman F."/>
            <person name="Nielsen L.P."/>
            <person name="Schramm A."/>
            <person name="Kjeldsen K.U."/>
        </authorList>
    </citation>
    <scope>NUCLEOTIDE SEQUENCE [LARGE SCALE GENOMIC DNA]</scope>
    <source>
        <strain evidence="8">A2</strain>
        <strain evidence="9">A5</strain>
    </source>
</reference>
<evidence type="ECO:0000256" key="5">
    <source>
        <dbReference type="ARBA" id="ARBA00023274"/>
    </source>
</evidence>
<evidence type="ECO:0000256" key="7">
    <source>
        <dbReference type="RuleBase" id="RU003872"/>
    </source>
</evidence>
<evidence type="ECO:0000256" key="4">
    <source>
        <dbReference type="ARBA" id="ARBA00022980"/>
    </source>
</evidence>
<evidence type="ECO:0000256" key="6">
    <source>
        <dbReference type="HAMAP-Rule" id="MF_01345"/>
    </source>
</evidence>
<evidence type="ECO:0000313" key="9">
    <source>
        <dbReference type="EMBL" id="RWX51642.1"/>
    </source>
</evidence>
<proteinExistence type="inferred from homology"/>
<dbReference type="Pfam" id="PF00366">
    <property type="entry name" value="Ribosomal_S17"/>
    <property type="match status" value="1"/>
</dbReference>
<evidence type="ECO:0000256" key="1">
    <source>
        <dbReference type="ARBA" id="ARBA00010254"/>
    </source>
</evidence>
<keyword evidence="2 6" id="KW-0699">rRNA-binding</keyword>
<dbReference type="Gene3D" id="2.40.50.140">
    <property type="entry name" value="Nucleic acid-binding proteins"/>
    <property type="match status" value="1"/>
</dbReference>
<dbReference type="PRINTS" id="PR00973">
    <property type="entry name" value="RIBOSOMALS17"/>
</dbReference>
<comment type="function">
    <text evidence="6">One of the primary rRNA binding proteins, it binds specifically to the 5'-end of 16S ribosomal RNA.</text>
</comment>
<keyword evidence="4 6" id="KW-0689">Ribosomal protein</keyword>
<dbReference type="AlphaFoldDB" id="A0A3S3RVW5"/>
<dbReference type="NCBIfam" id="TIGR03635">
    <property type="entry name" value="uS17_bact"/>
    <property type="match status" value="1"/>
</dbReference>
<sequence length="86" mass="10198">MTEEHRPKKTQLGYVKSNSMDKTVVVLVERKVRHKLYGKYIRRHVKYMAHDAVNECQVGDTVLIEECRPLSKNKRWFVKTIVQRAV</sequence>
<dbReference type="Proteomes" id="UP000286862">
    <property type="component" value="Unassembled WGS sequence"/>
</dbReference>
<evidence type="ECO:0000313" key="10">
    <source>
        <dbReference type="Proteomes" id="UP000286862"/>
    </source>
</evidence>
<accession>A0A3S3RVW5</accession>
<evidence type="ECO:0000313" key="11">
    <source>
        <dbReference type="Proteomes" id="UP000288892"/>
    </source>
</evidence>
<name>A0A3S3RVW5_9BACT</name>
<dbReference type="InterPro" id="IPR019979">
    <property type="entry name" value="Ribosomal_uS17_CS"/>
</dbReference>
<comment type="subunit">
    <text evidence="6">Part of the 30S ribosomal subunit.</text>
</comment>
<protein>
    <recommendedName>
        <fullName evidence="6">Small ribosomal subunit protein uS17</fullName>
    </recommendedName>
</protein>
<dbReference type="SUPFAM" id="SSF50249">
    <property type="entry name" value="Nucleic acid-binding proteins"/>
    <property type="match status" value="1"/>
</dbReference>
<dbReference type="NCBIfam" id="NF004123">
    <property type="entry name" value="PRK05610.1"/>
    <property type="match status" value="1"/>
</dbReference>
<evidence type="ECO:0000313" key="8">
    <source>
        <dbReference type="EMBL" id="RWX49338.1"/>
    </source>
</evidence>
<comment type="caution">
    <text evidence="8">The sequence shown here is derived from an EMBL/GenBank/DDBJ whole genome shotgun (WGS) entry which is preliminary data.</text>
</comment>
<dbReference type="EMBL" id="MTKQ01000007">
    <property type="protein sequence ID" value="RWX49338.1"/>
    <property type="molecule type" value="Genomic_DNA"/>
</dbReference>
<evidence type="ECO:0000256" key="2">
    <source>
        <dbReference type="ARBA" id="ARBA00022730"/>
    </source>
</evidence>